<evidence type="ECO:0000256" key="5">
    <source>
        <dbReference type="ARBA" id="ARBA00023136"/>
    </source>
</evidence>
<gene>
    <name evidence="7" type="ORF">C7419_1012877</name>
</gene>
<feature type="transmembrane region" description="Helical" evidence="6">
    <location>
        <begin position="75"/>
        <end position="96"/>
    </location>
</feature>
<feature type="transmembrane region" description="Helical" evidence="6">
    <location>
        <begin position="164"/>
        <end position="193"/>
    </location>
</feature>
<dbReference type="RefSeq" id="WP_109582498.1">
    <property type="nucleotide sequence ID" value="NZ_QGGT01000001.1"/>
</dbReference>
<evidence type="ECO:0000256" key="1">
    <source>
        <dbReference type="ARBA" id="ARBA00004651"/>
    </source>
</evidence>
<protein>
    <submittedName>
        <fullName evidence="7">RhtB (Resistance to homoserine/threonine) family protein</fullName>
    </submittedName>
</protein>
<dbReference type="Pfam" id="PF01810">
    <property type="entry name" value="LysE"/>
    <property type="match status" value="1"/>
</dbReference>
<organism evidence="7 8">
    <name type="scientific">Cupriavidus plantarum</name>
    <dbReference type="NCBI Taxonomy" id="942865"/>
    <lineage>
        <taxon>Bacteria</taxon>
        <taxon>Pseudomonadati</taxon>
        <taxon>Pseudomonadota</taxon>
        <taxon>Betaproteobacteria</taxon>
        <taxon>Burkholderiales</taxon>
        <taxon>Burkholderiaceae</taxon>
        <taxon>Cupriavidus</taxon>
    </lineage>
</organism>
<keyword evidence="5 6" id="KW-0472">Membrane</keyword>
<keyword evidence="8" id="KW-1185">Reference proteome</keyword>
<evidence type="ECO:0000256" key="4">
    <source>
        <dbReference type="ARBA" id="ARBA00022989"/>
    </source>
</evidence>
<reference evidence="7 8" key="1">
    <citation type="submission" date="2018-05" db="EMBL/GenBank/DDBJ databases">
        <title>Genomic Encyclopedia of Type Strains, Phase IV (KMG-V): Genome sequencing to study the core and pangenomes of soil and plant-associated prokaryotes.</title>
        <authorList>
            <person name="Whitman W."/>
        </authorList>
    </citation>
    <scope>NUCLEOTIDE SEQUENCE [LARGE SCALE GENOMIC DNA]</scope>
    <source>
        <strain evidence="7 8">SLV-132</strain>
    </source>
</reference>
<accession>A0A316F4G3</accession>
<dbReference type="Proteomes" id="UP000245754">
    <property type="component" value="Unassembled WGS sequence"/>
</dbReference>
<dbReference type="PIRSF" id="PIRSF006324">
    <property type="entry name" value="LeuE"/>
    <property type="match status" value="1"/>
</dbReference>
<feature type="transmembrane region" description="Helical" evidence="6">
    <location>
        <begin position="130"/>
        <end position="152"/>
    </location>
</feature>
<evidence type="ECO:0000256" key="6">
    <source>
        <dbReference type="SAM" id="Phobius"/>
    </source>
</evidence>
<dbReference type="EMBL" id="QGGT01000001">
    <property type="protein sequence ID" value="PWK38975.1"/>
    <property type="molecule type" value="Genomic_DNA"/>
</dbReference>
<keyword evidence="4 6" id="KW-1133">Transmembrane helix</keyword>
<evidence type="ECO:0000313" key="8">
    <source>
        <dbReference type="Proteomes" id="UP000245754"/>
    </source>
</evidence>
<dbReference type="GO" id="GO:0015171">
    <property type="term" value="F:amino acid transmembrane transporter activity"/>
    <property type="evidence" value="ECO:0007669"/>
    <property type="project" value="TreeGrafter"/>
</dbReference>
<dbReference type="GO" id="GO:0005886">
    <property type="term" value="C:plasma membrane"/>
    <property type="evidence" value="ECO:0007669"/>
    <property type="project" value="UniProtKB-SubCell"/>
</dbReference>
<keyword evidence="3 6" id="KW-0812">Transmembrane</keyword>
<dbReference type="PANTHER" id="PTHR30086:SF20">
    <property type="entry name" value="ARGININE EXPORTER PROTEIN ARGO-RELATED"/>
    <property type="match status" value="1"/>
</dbReference>
<evidence type="ECO:0000256" key="2">
    <source>
        <dbReference type="ARBA" id="ARBA00022475"/>
    </source>
</evidence>
<evidence type="ECO:0000313" key="7">
    <source>
        <dbReference type="EMBL" id="PWK38975.1"/>
    </source>
</evidence>
<feature type="transmembrane region" description="Helical" evidence="6">
    <location>
        <begin position="45"/>
        <end position="69"/>
    </location>
</feature>
<dbReference type="PANTHER" id="PTHR30086">
    <property type="entry name" value="ARGININE EXPORTER PROTEIN ARGO"/>
    <property type="match status" value="1"/>
</dbReference>
<keyword evidence="2" id="KW-1003">Cell membrane</keyword>
<evidence type="ECO:0000256" key="3">
    <source>
        <dbReference type="ARBA" id="ARBA00022692"/>
    </source>
</evidence>
<dbReference type="InterPro" id="IPR001123">
    <property type="entry name" value="LeuE-type"/>
</dbReference>
<comment type="caution">
    <text evidence="7">The sequence shown here is derived from an EMBL/GenBank/DDBJ whole genome shotgun (WGS) entry which is preliminary data.</text>
</comment>
<name>A0A316F4G3_9BURK</name>
<dbReference type="AlphaFoldDB" id="A0A316F4G3"/>
<sequence length="226" mass="23859">MLGITDLPLFVGAVFLLNVTPGPDTAYIVGRSVAQGRVAGVMSSLGVSAGCCVHALATAFGLTALLAASPLAFSIIQYAGAAYLCWLGLRMIAATFRANRANLAQRAAEHPAPATAGASRARDARSMRALFMQGFLTNVLNPKVILFFLSFFPQFVDPKAGHQAAAFLVLGAIMIVMSTIWNTLVAWLAGTLTRRVSEAPRLKCWLDRAVGAAFIGLGARLALLPR</sequence>
<proteinExistence type="predicted"/>
<comment type="subcellular location">
    <subcellularLocation>
        <location evidence="1">Cell membrane</location>
        <topology evidence="1">Multi-pass membrane protein</topology>
    </subcellularLocation>
</comment>